<keyword evidence="2" id="KW-0472">Membrane</keyword>
<dbReference type="Pfam" id="PF08238">
    <property type="entry name" value="Sel1"/>
    <property type="match status" value="2"/>
</dbReference>
<evidence type="ECO:0000313" key="4">
    <source>
        <dbReference type="Proteomes" id="UP000266673"/>
    </source>
</evidence>
<gene>
    <name evidence="3" type="ORF">C2G38_2242852</name>
</gene>
<dbReference type="SMART" id="SM00671">
    <property type="entry name" value="SEL1"/>
    <property type="match status" value="2"/>
</dbReference>
<dbReference type="Gene3D" id="1.25.40.10">
    <property type="entry name" value="Tetratricopeptide repeat domain"/>
    <property type="match status" value="1"/>
</dbReference>
<protein>
    <submittedName>
        <fullName evidence="3">Uncharacterized protein</fullName>
    </submittedName>
</protein>
<proteinExistence type="predicted"/>
<keyword evidence="1" id="KW-0175">Coiled coil</keyword>
<dbReference type="EMBL" id="QKWP01000274">
    <property type="protein sequence ID" value="RIB23208.1"/>
    <property type="molecule type" value="Genomic_DNA"/>
</dbReference>
<dbReference type="AlphaFoldDB" id="A0A397VMU8"/>
<sequence length="217" mass="25387">MDDSIGTNSVGYCYDEELAFIYYQKPAEMGYAGGTYNLGYCYRNGIGVEKDEHKAFICYQKLLIWRWEILMEHLWLDVVISEESELKTDKHKAFTYFYIFLRSLINLGYVFSIISCLFWSASFLTENTAISAAHTAHSSVSGNLALYTTIYEISKENKRLYKEVKQLCKRIKELENLLTDQQKILEAQRLESIQTLSLNERDELRQRIKILEPTFCM</sequence>
<evidence type="ECO:0000256" key="1">
    <source>
        <dbReference type="SAM" id="Coils"/>
    </source>
</evidence>
<evidence type="ECO:0000313" key="3">
    <source>
        <dbReference type="EMBL" id="RIB23208.1"/>
    </source>
</evidence>
<name>A0A397VMU8_9GLOM</name>
<feature type="transmembrane region" description="Helical" evidence="2">
    <location>
        <begin position="96"/>
        <end position="121"/>
    </location>
</feature>
<dbReference type="InterPro" id="IPR011990">
    <property type="entry name" value="TPR-like_helical_dom_sf"/>
</dbReference>
<dbReference type="Proteomes" id="UP000266673">
    <property type="component" value="Unassembled WGS sequence"/>
</dbReference>
<comment type="caution">
    <text evidence="3">The sequence shown here is derived from an EMBL/GenBank/DDBJ whole genome shotgun (WGS) entry which is preliminary data.</text>
</comment>
<reference evidence="3 4" key="1">
    <citation type="submission" date="2018-06" db="EMBL/GenBank/DDBJ databases">
        <title>Comparative genomics reveals the genomic features of Rhizophagus irregularis, R. cerebriforme, R. diaphanum and Gigaspora rosea, and their symbiotic lifestyle signature.</title>
        <authorList>
            <person name="Morin E."/>
            <person name="San Clemente H."/>
            <person name="Chen E.C.H."/>
            <person name="De La Providencia I."/>
            <person name="Hainaut M."/>
            <person name="Kuo A."/>
            <person name="Kohler A."/>
            <person name="Murat C."/>
            <person name="Tang N."/>
            <person name="Roy S."/>
            <person name="Loubradou J."/>
            <person name="Henrissat B."/>
            <person name="Grigoriev I.V."/>
            <person name="Corradi N."/>
            <person name="Roux C."/>
            <person name="Martin F.M."/>
        </authorList>
    </citation>
    <scope>NUCLEOTIDE SEQUENCE [LARGE SCALE GENOMIC DNA]</scope>
    <source>
        <strain evidence="3 4">DAOM 194757</strain>
    </source>
</reference>
<accession>A0A397VMU8</accession>
<keyword evidence="2" id="KW-0812">Transmembrane</keyword>
<organism evidence="3 4">
    <name type="scientific">Gigaspora rosea</name>
    <dbReference type="NCBI Taxonomy" id="44941"/>
    <lineage>
        <taxon>Eukaryota</taxon>
        <taxon>Fungi</taxon>
        <taxon>Fungi incertae sedis</taxon>
        <taxon>Mucoromycota</taxon>
        <taxon>Glomeromycotina</taxon>
        <taxon>Glomeromycetes</taxon>
        <taxon>Diversisporales</taxon>
        <taxon>Gigasporaceae</taxon>
        <taxon>Gigaspora</taxon>
    </lineage>
</organism>
<keyword evidence="2" id="KW-1133">Transmembrane helix</keyword>
<dbReference type="SUPFAM" id="SSF81901">
    <property type="entry name" value="HCP-like"/>
    <property type="match status" value="1"/>
</dbReference>
<dbReference type="InterPro" id="IPR006597">
    <property type="entry name" value="Sel1-like"/>
</dbReference>
<keyword evidence="4" id="KW-1185">Reference proteome</keyword>
<evidence type="ECO:0000256" key="2">
    <source>
        <dbReference type="SAM" id="Phobius"/>
    </source>
</evidence>
<feature type="coiled-coil region" evidence="1">
    <location>
        <begin position="157"/>
        <end position="191"/>
    </location>
</feature>